<dbReference type="CDD" id="cd02440">
    <property type="entry name" value="AdoMet_MTases"/>
    <property type="match status" value="1"/>
</dbReference>
<organism evidence="7 8">
    <name type="scientific">Psilocybe cf. subviscida</name>
    <dbReference type="NCBI Taxonomy" id="2480587"/>
    <lineage>
        <taxon>Eukaryota</taxon>
        <taxon>Fungi</taxon>
        <taxon>Dikarya</taxon>
        <taxon>Basidiomycota</taxon>
        <taxon>Agaricomycotina</taxon>
        <taxon>Agaricomycetes</taxon>
        <taxon>Agaricomycetidae</taxon>
        <taxon>Agaricales</taxon>
        <taxon>Agaricineae</taxon>
        <taxon>Strophariaceae</taxon>
        <taxon>Psilocybe</taxon>
    </lineage>
</organism>
<gene>
    <name evidence="5" type="primary">EFM4</name>
    <name evidence="7" type="ORF">D9619_004223</name>
</gene>
<keyword evidence="2 5" id="KW-0489">Methyltransferase</keyword>
<sequence length="237" mass="25721">MSNSEDFESSKLGTKEHWDNTYDEELANFEEIGDEGEIWFGSESVDKMVDWTVENVPPTANASILEVGCGNGTLLFGLLEAGYTPSSLHGIDYSAGAVRLSQEIAKTKESGVEIAFSECDFLADDPKPPQRLEGEVATSTNVWDLLLDKGTYDAIALGEKDEQGNSPAVLYPGRVARLLKPGGYFLITSCNFTEAELKTAFSTSETGLTYHSRIQHPTFSFGGHSGSVVSSVAFRKI</sequence>
<feature type="domain" description="Methyltransferase" evidence="6">
    <location>
        <begin position="60"/>
        <end position="206"/>
    </location>
</feature>
<keyword evidence="5" id="KW-0813">Transport</keyword>
<accession>A0A8H5BPY9</accession>
<dbReference type="SUPFAM" id="SSF53335">
    <property type="entry name" value="S-adenosyl-L-methionine-dependent methyltransferases"/>
    <property type="match status" value="1"/>
</dbReference>
<evidence type="ECO:0000256" key="1">
    <source>
        <dbReference type="ARBA" id="ARBA00022490"/>
    </source>
</evidence>
<dbReference type="InterPro" id="IPR029063">
    <property type="entry name" value="SAM-dependent_MTases_sf"/>
</dbReference>
<dbReference type="GO" id="GO:0005737">
    <property type="term" value="C:cytoplasm"/>
    <property type="evidence" value="ECO:0007669"/>
    <property type="project" value="UniProtKB-SubCell"/>
</dbReference>
<dbReference type="AlphaFoldDB" id="A0A8H5BPY9"/>
<dbReference type="GO" id="GO:0016192">
    <property type="term" value="P:vesicle-mediated transport"/>
    <property type="evidence" value="ECO:0007669"/>
    <property type="project" value="UniProtKB-UniRule"/>
</dbReference>
<keyword evidence="8" id="KW-1185">Reference proteome</keyword>
<dbReference type="Proteomes" id="UP000567179">
    <property type="component" value="Unassembled WGS sequence"/>
</dbReference>
<dbReference type="EMBL" id="JAACJJ010000014">
    <property type="protein sequence ID" value="KAF5327455.1"/>
    <property type="molecule type" value="Genomic_DNA"/>
</dbReference>
<dbReference type="OrthoDB" id="10069295at2759"/>
<comment type="subcellular location">
    <subcellularLocation>
        <location evidence="5">Cytoplasm</location>
    </subcellularLocation>
</comment>
<dbReference type="PANTHER" id="PTHR12843">
    <property type="entry name" value="PROTEIN-LYSINE N-METHYLTRANSFERASE METTL10"/>
    <property type="match status" value="1"/>
</dbReference>
<dbReference type="GO" id="GO:0016279">
    <property type="term" value="F:protein-lysine N-methyltransferase activity"/>
    <property type="evidence" value="ECO:0007669"/>
    <property type="project" value="UniProtKB-UniRule"/>
</dbReference>
<comment type="caution">
    <text evidence="7">The sequence shown here is derived from an EMBL/GenBank/DDBJ whole genome shotgun (WGS) entry which is preliminary data.</text>
</comment>
<evidence type="ECO:0000256" key="2">
    <source>
        <dbReference type="ARBA" id="ARBA00022603"/>
    </source>
</evidence>
<comment type="function">
    <text evidence="5">S-adenosyl-L-methionine-dependent protein-lysine N-methyltransferase that mono- and dimethylates elongation factor 1-alpha at 'Lys-316'. May play a role in intracellular transport.</text>
</comment>
<dbReference type="PANTHER" id="PTHR12843:SF5">
    <property type="entry name" value="EEF1A LYSINE METHYLTRANSFERASE 2"/>
    <property type="match status" value="1"/>
</dbReference>
<evidence type="ECO:0000256" key="3">
    <source>
        <dbReference type="ARBA" id="ARBA00022679"/>
    </source>
</evidence>
<keyword evidence="3 5" id="KW-0808">Transferase</keyword>
<dbReference type="InterPro" id="IPR025714">
    <property type="entry name" value="Methyltranfer_dom"/>
</dbReference>
<evidence type="ECO:0000256" key="5">
    <source>
        <dbReference type="HAMAP-Rule" id="MF_03188"/>
    </source>
</evidence>
<evidence type="ECO:0000259" key="6">
    <source>
        <dbReference type="Pfam" id="PF13847"/>
    </source>
</evidence>
<dbReference type="HAMAP" id="MF_03188">
    <property type="entry name" value="Methyltr_EFM4"/>
    <property type="match status" value="1"/>
</dbReference>
<evidence type="ECO:0000256" key="4">
    <source>
        <dbReference type="ARBA" id="ARBA00022691"/>
    </source>
</evidence>
<evidence type="ECO:0000313" key="7">
    <source>
        <dbReference type="EMBL" id="KAF5327455.1"/>
    </source>
</evidence>
<proteinExistence type="inferred from homology"/>
<protein>
    <recommendedName>
        <fullName evidence="5">Protein-lysine N-methyltransferase EFM4</fullName>
        <ecNumber evidence="5">2.1.1.-</ecNumber>
    </recommendedName>
    <alternativeName>
        <fullName evidence="5">Elongation factor methyltransferase 4</fullName>
    </alternativeName>
</protein>
<keyword evidence="4 5" id="KW-0949">S-adenosyl-L-methionine</keyword>
<dbReference type="InterPro" id="IPR026635">
    <property type="entry name" value="Efm4/METTL10"/>
</dbReference>
<dbReference type="EC" id="2.1.1.-" evidence="5"/>
<name>A0A8H5BPY9_9AGAR</name>
<reference evidence="7 8" key="1">
    <citation type="journal article" date="2020" name="ISME J.">
        <title>Uncovering the hidden diversity of litter-decomposition mechanisms in mushroom-forming fungi.</title>
        <authorList>
            <person name="Floudas D."/>
            <person name="Bentzer J."/>
            <person name="Ahren D."/>
            <person name="Johansson T."/>
            <person name="Persson P."/>
            <person name="Tunlid A."/>
        </authorList>
    </citation>
    <scope>NUCLEOTIDE SEQUENCE [LARGE SCALE GENOMIC DNA]</scope>
    <source>
        <strain evidence="7 8">CBS 101986</strain>
    </source>
</reference>
<dbReference type="Gene3D" id="3.40.50.150">
    <property type="entry name" value="Vaccinia Virus protein VP39"/>
    <property type="match status" value="1"/>
</dbReference>
<comment type="similarity">
    <text evidence="5">Belongs to the class I-like SAM-binding methyltransferase superfamily. EFM4 family.</text>
</comment>
<dbReference type="GO" id="GO:0032259">
    <property type="term" value="P:methylation"/>
    <property type="evidence" value="ECO:0007669"/>
    <property type="project" value="UniProtKB-KW"/>
</dbReference>
<keyword evidence="1 5" id="KW-0963">Cytoplasm</keyword>
<dbReference type="Pfam" id="PF13847">
    <property type="entry name" value="Methyltransf_31"/>
    <property type="match status" value="1"/>
</dbReference>
<evidence type="ECO:0000313" key="8">
    <source>
        <dbReference type="Proteomes" id="UP000567179"/>
    </source>
</evidence>